<comment type="caution">
    <text evidence="1">The sequence shown here is derived from an EMBL/GenBank/DDBJ whole genome shotgun (WGS) entry which is preliminary data.</text>
</comment>
<evidence type="ECO:0000313" key="2">
    <source>
        <dbReference type="Proteomes" id="UP000831701"/>
    </source>
</evidence>
<proteinExistence type="predicted"/>
<reference evidence="1" key="1">
    <citation type="submission" date="2022-04" db="EMBL/GenBank/DDBJ databases">
        <title>Jade perch genome.</title>
        <authorList>
            <person name="Chao B."/>
        </authorList>
    </citation>
    <scope>NUCLEOTIDE SEQUENCE</scope>
    <source>
        <strain evidence="1">CB-2022</strain>
    </source>
</reference>
<organism evidence="1 2">
    <name type="scientific">Scortum barcoo</name>
    <name type="common">barcoo grunter</name>
    <dbReference type="NCBI Taxonomy" id="214431"/>
    <lineage>
        <taxon>Eukaryota</taxon>
        <taxon>Metazoa</taxon>
        <taxon>Chordata</taxon>
        <taxon>Craniata</taxon>
        <taxon>Vertebrata</taxon>
        <taxon>Euteleostomi</taxon>
        <taxon>Actinopterygii</taxon>
        <taxon>Neopterygii</taxon>
        <taxon>Teleostei</taxon>
        <taxon>Neoteleostei</taxon>
        <taxon>Acanthomorphata</taxon>
        <taxon>Eupercaria</taxon>
        <taxon>Centrarchiformes</taxon>
        <taxon>Terapontoidei</taxon>
        <taxon>Terapontidae</taxon>
        <taxon>Scortum</taxon>
    </lineage>
</organism>
<protein>
    <submittedName>
        <fullName evidence="1">Uncharacterized protein</fullName>
    </submittedName>
</protein>
<keyword evidence="2" id="KW-1185">Reference proteome</keyword>
<name>A0ACB8VCP4_9TELE</name>
<sequence>FSIRGSMGLKTSSGPGATTRLDLGTFLTDSGCGPSVRGSPAWWGHDLCLCCGEKTVEWPELHMRTSRDAPGLTDSFPLLVIPHTWTKPMNSAWLENIFLLSVRKKNKLRVDMEDWEGGKASAQYSSFLIDNETAGYRLHLGGFTGGAAGDSFSNHNNMKFTTFDKDQDNWDKNCAQTCLGGFWYNSCHMTNPTGMYAPHGAIAFKNVHVIWHAWKDWNYSLKTLATKIRSVAECECLT</sequence>
<evidence type="ECO:0000313" key="1">
    <source>
        <dbReference type="EMBL" id="KAI3353396.1"/>
    </source>
</evidence>
<feature type="non-terminal residue" evidence="1">
    <location>
        <position position="1"/>
    </location>
</feature>
<accession>A0ACB8VCP4</accession>
<gene>
    <name evidence="1" type="ORF">L3Q82_019930</name>
</gene>
<dbReference type="Proteomes" id="UP000831701">
    <property type="component" value="Chromosome 23"/>
</dbReference>
<dbReference type="EMBL" id="CM041553">
    <property type="protein sequence ID" value="KAI3353396.1"/>
    <property type="molecule type" value="Genomic_DNA"/>
</dbReference>